<dbReference type="GO" id="GO:0010190">
    <property type="term" value="P:cytochrome b6f complex assembly"/>
    <property type="evidence" value="ECO:0007669"/>
    <property type="project" value="TreeGrafter"/>
</dbReference>
<gene>
    <name evidence="1" type="primary">CCB4</name>
    <name evidence="1" type="ORF">SDJN03_05382</name>
</gene>
<comment type="caution">
    <text evidence="1">The sequence shown here is derived from an EMBL/GenBank/DDBJ whole genome shotgun (WGS) entry which is preliminary data.</text>
</comment>
<dbReference type="EMBL" id="JAGKQH010000004">
    <property type="protein sequence ID" value="KAG6600149.1"/>
    <property type="molecule type" value="Genomic_DNA"/>
</dbReference>
<proteinExistence type="predicted"/>
<dbReference type="InterPro" id="IPR044705">
    <property type="entry name" value="CCB4"/>
</dbReference>
<sequence>MEAGILFPATLIPWSPNFNCTLCTVRRSFPRIVRASSSSSSLLRTYVGGVSLLVVLFNNRAVSGLLRRRCQQVHRVWKYLSEVACCRFLIVGYDEMCIFQVGFAAESAAGDGEAEHVEAGKLMQGLLYQGILKSQARE</sequence>
<dbReference type="PANTHER" id="PTHR34943:SF2">
    <property type="entry name" value="PROTEIN COFACTOR ASSEMBLY OF COMPLEX C SUBUNIT B CCB4, CHLOROPLASTIC"/>
    <property type="match status" value="1"/>
</dbReference>
<evidence type="ECO:0000313" key="1">
    <source>
        <dbReference type="EMBL" id="KAG6600149.1"/>
    </source>
</evidence>
<dbReference type="Proteomes" id="UP000685013">
    <property type="component" value="Chromosome 4"/>
</dbReference>
<accession>A0AAV6NPT1</accession>
<evidence type="ECO:0000313" key="2">
    <source>
        <dbReference type="Proteomes" id="UP000685013"/>
    </source>
</evidence>
<dbReference type="PANTHER" id="PTHR34943">
    <property type="match status" value="1"/>
</dbReference>
<feature type="non-terminal residue" evidence="1">
    <location>
        <position position="1"/>
    </location>
</feature>
<keyword evidence="2" id="KW-1185">Reference proteome</keyword>
<protein>
    <submittedName>
        <fullName evidence="1">Protein COFACTOR ASSEMBLY OF COMPLEX C SUBUNIT B CCB4, chloroplastic</fullName>
    </submittedName>
</protein>
<dbReference type="GO" id="GO:0009507">
    <property type="term" value="C:chloroplast"/>
    <property type="evidence" value="ECO:0007669"/>
    <property type="project" value="TreeGrafter"/>
</dbReference>
<reference evidence="1 2" key="1">
    <citation type="journal article" date="2021" name="Hortic Res">
        <title>The domestication of Cucurbita argyrosperma as revealed by the genome of its wild relative.</title>
        <authorList>
            <person name="Barrera-Redondo J."/>
            <person name="Sanchez-de la Vega G."/>
            <person name="Aguirre-Liguori J.A."/>
            <person name="Castellanos-Morales G."/>
            <person name="Gutierrez-Guerrero Y.T."/>
            <person name="Aguirre-Dugua X."/>
            <person name="Aguirre-Planter E."/>
            <person name="Tenaillon M.I."/>
            <person name="Lira-Saade R."/>
            <person name="Eguiarte L.E."/>
        </authorList>
    </citation>
    <scope>NUCLEOTIDE SEQUENCE [LARGE SCALE GENOMIC DNA]</scope>
    <source>
        <strain evidence="1">JBR-2021</strain>
    </source>
</reference>
<organism evidence="1 2">
    <name type="scientific">Cucurbita argyrosperma subsp. sororia</name>
    <dbReference type="NCBI Taxonomy" id="37648"/>
    <lineage>
        <taxon>Eukaryota</taxon>
        <taxon>Viridiplantae</taxon>
        <taxon>Streptophyta</taxon>
        <taxon>Embryophyta</taxon>
        <taxon>Tracheophyta</taxon>
        <taxon>Spermatophyta</taxon>
        <taxon>Magnoliopsida</taxon>
        <taxon>eudicotyledons</taxon>
        <taxon>Gunneridae</taxon>
        <taxon>Pentapetalae</taxon>
        <taxon>rosids</taxon>
        <taxon>fabids</taxon>
        <taxon>Cucurbitales</taxon>
        <taxon>Cucurbitaceae</taxon>
        <taxon>Cucurbiteae</taxon>
        <taxon>Cucurbita</taxon>
    </lineage>
</organism>
<name>A0AAV6NPT1_9ROSI</name>
<dbReference type="AlphaFoldDB" id="A0AAV6NPT1"/>